<organism evidence="4 5">
    <name type="scientific">Ancylobacter mangrovi</name>
    <dbReference type="NCBI Taxonomy" id="2972472"/>
    <lineage>
        <taxon>Bacteria</taxon>
        <taxon>Pseudomonadati</taxon>
        <taxon>Pseudomonadota</taxon>
        <taxon>Alphaproteobacteria</taxon>
        <taxon>Hyphomicrobiales</taxon>
        <taxon>Xanthobacteraceae</taxon>
        <taxon>Ancylobacter</taxon>
    </lineage>
</organism>
<dbReference type="PANTHER" id="PTHR44757:SF2">
    <property type="entry name" value="BIOFILM ARCHITECTURE MAINTENANCE PROTEIN MBAA"/>
    <property type="match status" value="1"/>
</dbReference>
<dbReference type="SUPFAM" id="SSF55073">
    <property type="entry name" value="Nucleotide cyclase"/>
    <property type="match status" value="1"/>
</dbReference>
<feature type="domain" description="GGDEF" evidence="3">
    <location>
        <begin position="202"/>
        <end position="326"/>
    </location>
</feature>
<dbReference type="InterPro" id="IPR000160">
    <property type="entry name" value="GGDEF_dom"/>
</dbReference>
<dbReference type="PROSITE" id="PS50887">
    <property type="entry name" value="GGDEF"/>
    <property type="match status" value="1"/>
</dbReference>
<dbReference type="NCBIfam" id="TIGR00254">
    <property type="entry name" value="GGDEF"/>
    <property type="match status" value="1"/>
</dbReference>
<dbReference type="EC" id="2.7.7.65" evidence="4"/>
<name>A0A9X2PFJ1_9HYPH</name>
<dbReference type="Proteomes" id="UP001151088">
    <property type="component" value="Unassembled WGS sequence"/>
</dbReference>
<reference evidence="4" key="1">
    <citation type="submission" date="2022-08" db="EMBL/GenBank/DDBJ databases">
        <authorList>
            <person name="Li F."/>
        </authorList>
    </citation>
    <scope>NUCLEOTIDE SEQUENCE</scope>
    <source>
        <strain evidence="4">MQZ15Z-1</strain>
    </source>
</reference>
<dbReference type="Gene3D" id="3.30.450.20">
    <property type="entry name" value="PAS domain"/>
    <property type="match status" value="1"/>
</dbReference>
<feature type="domain" description="PAC" evidence="2">
    <location>
        <begin position="79"/>
        <end position="135"/>
    </location>
</feature>
<keyword evidence="4" id="KW-0808">Transferase</keyword>
<dbReference type="InterPro" id="IPR013656">
    <property type="entry name" value="PAS_4"/>
</dbReference>
<dbReference type="Pfam" id="PF08448">
    <property type="entry name" value="PAS_4"/>
    <property type="match status" value="1"/>
</dbReference>
<evidence type="ECO:0000313" key="4">
    <source>
        <dbReference type="EMBL" id="MCS0497832.1"/>
    </source>
</evidence>
<dbReference type="InterPro" id="IPR029787">
    <property type="entry name" value="Nucleotide_cyclase"/>
</dbReference>
<dbReference type="NCBIfam" id="TIGR00229">
    <property type="entry name" value="sensory_box"/>
    <property type="match status" value="1"/>
</dbReference>
<gene>
    <name evidence="4" type="ORF">NVS89_22330</name>
</gene>
<dbReference type="GO" id="GO:0052621">
    <property type="term" value="F:diguanylate cyclase activity"/>
    <property type="evidence" value="ECO:0007669"/>
    <property type="project" value="UniProtKB-EC"/>
</dbReference>
<dbReference type="CDD" id="cd01949">
    <property type="entry name" value="GGDEF"/>
    <property type="match status" value="1"/>
</dbReference>
<dbReference type="Pfam" id="PF00990">
    <property type="entry name" value="GGDEF"/>
    <property type="match status" value="1"/>
</dbReference>
<evidence type="ECO:0000259" key="2">
    <source>
        <dbReference type="PROSITE" id="PS50113"/>
    </source>
</evidence>
<evidence type="ECO:0000259" key="3">
    <source>
        <dbReference type="PROSITE" id="PS50887"/>
    </source>
</evidence>
<evidence type="ECO:0000313" key="5">
    <source>
        <dbReference type="Proteomes" id="UP001151088"/>
    </source>
</evidence>
<dbReference type="EMBL" id="JANTHZ010000015">
    <property type="protein sequence ID" value="MCS0497832.1"/>
    <property type="molecule type" value="Genomic_DNA"/>
</dbReference>
<dbReference type="AlphaFoldDB" id="A0A9X2PFJ1"/>
<protein>
    <submittedName>
        <fullName evidence="4">Diguanylate cyclase</fullName>
        <ecNumber evidence="4">2.7.7.65</ecNumber>
    </submittedName>
</protein>
<comment type="caution">
    <text evidence="4">The sequence shown here is derived from an EMBL/GenBank/DDBJ whole genome shotgun (WGS) entry which is preliminary data.</text>
</comment>
<dbReference type="InterPro" id="IPR035965">
    <property type="entry name" value="PAS-like_dom_sf"/>
</dbReference>
<proteinExistence type="predicted"/>
<dbReference type="RefSeq" id="WP_258734988.1">
    <property type="nucleotide sequence ID" value="NZ_JANTHZ010000015.1"/>
</dbReference>
<sequence>MAIPDAIYTGILTYMQGGVVVIDLQGTVRAFNPAAERMLGLAARSTLRQPFAAYFFENPANDTFAQAVLDAIYDPNTQHTRDLTFHRDDGVSWLNVITSFLWSPADADGPSRKIGVVALFVDITERKKAEANLQRINDQLEQRVRARTSDLAAINRELQHEIDERTIAQRRLAYLAEHDALTGLPNRRLLEQRLTRALVSLPHFAVAYLDLDNFKIVNDAYGHDVGDWLLSAVAGRLEECLGPEDLPARLGGDEFAIFLSDASAAEATVSQVVERLSQPYRRADGTTLDIGVSAGIALHPEGGRTVRSLIQSADAAMYRSKRSSRR</sequence>
<feature type="coiled-coil region" evidence="1">
    <location>
        <begin position="123"/>
        <end position="157"/>
    </location>
</feature>
<keyword evidence="5" id="KW-1185">Reference proteome</keyword>
<dbReference type="SMART" id="SM00267">
    <property type="entry name" value="GGDEF"/>
    <property type="match status" value="1"/>
</dbReference>
<keyword evidence="4" id="KW-0548">Nucleotidyltransferase</keyword>
<dbReference type="PANTHER" id="PTHR44757">
    <property type="entry name" value="DIGUANYLATE CYCLASE DGCP"/>
    <property type="match status" value="1"/>
</dbReference>
<keyword evidence="1" id="KW-0175">Coiled coil</keyword>
<dbReference type="InterPro" id="IPR052155">
    <property type="entry name" value="Biofilm_reg_signaling"/>
</dbReference>
<dbReference type="InterPro" id="IPR043128">
    <property type="entry name" value="Rev_trsase/Diguanyl_cyclase"/>
</dbReference>
<dbReference type="Gene3D" id="3.30.70.270">
    <property type="match status" value="1"/>
</dbReference>
<dbReference type="SUPFAM" id="SSF55785">
    <property type="entry name" value="PYP-like sensor domain (PAS domain)"/>
    <property type="match status" value="1"/>
</dbReference>
<dbReference type="InterPro" id="IPR000700">
    <property type="entry name" value="PAS-assoc_C"/>
</dbReference>
<dbReference type="CDD" id="cd00130">
    <property type="entry name" value="PAS"/>
    <property type="match status" value="1"/>
</dbReference>
<evidence type="ECO:0000256" key="1">
    <source>
        <dbReference type="SAM" id="Coils"/>
    </source>
</evidence>
<dbReference type="SMART" id="SM00091">
    <property type="entry name" value="PAS"/>
    <property type="match status" value="1"/>
</dbReference>
<dbReference type="InterPro" id="IPR000014">
    <property type="entry name" value="PAS"/>
</dbReference>
<accession>A0A9X2PFJ1</accession>
<dbReference type="PROSITE" id="PS50113">
    <property type="entry name" value="PAC"/>
    <property type="match status" value="1"/>
</dbReference>